<dbReference type="PANTHER" id="PTHR32182">
    <property type="entry name" value="DNA REPLICATION AND REPAIR PROTEIN RECF"/>
    <property type="match status" value="1"/>
</dbReference>
<dbReference type="SUPFAM" id="SSF52540">
    <property type="entry name" value="P-loop containing nucleoside triphosphate hydrolases"/>
    <property type="match status" value="1"/>
</dbReference>
<dbReference type="Proteomes" id="UP001157733">
    <property type="component" value="Chromosome"/>
</dbReference>
<organism evidence="2 3">
    <name type="scientific">Nitrospina watsonii</name>
    <dbReference type="NCBI Taxonomy" id="1323948"/>
    <lineage>
        <taxon>Bacteria</taxon>
        <taxon>Pseudomonadati</taxon>
        <taxon>Nitrospinota/Tectimicrobiota group</taxon>
        <taxon>Nitrospinota</taxon>
        <taxon>Nitrospinia</taxon>
        <taxon>Nitrospinales</taxon>
        <taxon>Nitrospinaceae</taxon>
        <taxon>Nitrospina</taxon>
    </lineage>
</organism>
<feature type="domain" description="Rad50/SbcC-type AAA" evidence="1">
    <location>
        <begin position="6"/>
        <end position="187"/>
    </location>
</feature>
<dbReference type="InterPro" id="IPR027417">
    <property type="entry name" value="P-loop_NTPase"/>
</dbReference>
<gene>
    <name evidence="2" type="ORF">NSPWAT_2507</name>
</gene>
<dbReference type="EMBL" id="OX336137">
    <property type="protein sequence ID" value="CAI2719363.1"/>
    <property type="molecule type" value="Genomic_DNA"/>
</dbReference>
<evidence type="ECO:0000313" key="3">
    <source>
        <dbReference type="Proteomes" id="UP001157733"/>
    </source>
</evidence>
<accession>A0ABN8W196</accession>
<protein>
    <submittedName>
        <fullName evidence="2">Chromosome segregation protein SMC</fullName>
    </submittedName>
</protein>
<dbReference type="Gene3D" id="3.40.50.300">
    <property type="entry name" value="P-loop containing nucleotide triphosphate hydrolases"/>
    <property type="match status" value="2"/>
</dbReference>
<name>A0ABN8W196_9BACT</name>
<keyword evidence="3" id="KW-1185">Reference proteome</keyword>
<dbReference type="RefSeq" id="WP_282012199.1">
    <property type="nucleotide sequence ID" value="NZ_OX336137.1"/>
</dbReference>
<dbReference type="InterPro" id="IPR038729">
    <property type="entry name" value="Rad50/SbcC_AAA"/>
</dbReference>
<dbReference type="PANTHER" id="PTHR32182:SF0">
    <property type="entry name" value="DNA REPLICATION AND REPAIR PROTEIN RECF"/>
    <property type="match status" value="1"/>
</dbReference>
<reference evidence="2 3" key="1">
    <citation type="submission" date="2022-09" db="EMBL/GenBank/DDBJ databases">
        <authorList>
            <person name="Kop L."/>
        </authorList>
    </citation>
    <scope>NUCLEOTIDE SEQUENCE [LARGE SCALE GENOMIC DNA]</scope>
    <source>
        <strain evidence="2 3">347</strain>
    </source>
</reference>
<sequence>MIRLQKIHIHEFRGIRDLTLEINGDNFAICGPNGTGKSGVVDAIEFAITGNISRLSGRGTGGLSVKEHGPHVDSRAKLAQAFVTLTFNIPSLKKEATIHRTVKSPNKPTITPDELEIRAALGHVEEHPEFVLSRRELIRYVLAEPGERAKEVQALLRLEKLETLRTTLQKIYKAYERDIKPLENSKQRSRDDLLKALGIAKWAPPTILEEVNKRRAILSLPEITEFKKDTSFKDGLTTVSSSKTVSRVPKAQALKDIESLKGLLEGSKAQAFQDSCASVLTDLSELNADADSLESLSHENLLQTALKLFDNEHCPVCDTEWEPEEFKKVVAQKLKLLATVKQKKEALEKKIEPIAAALETLSASLATTGKYSPALPKPLDVQALKTKETALSEAAKQLRKLLPLSETIKVLEGDITDFKTVEPVIEELEKAVTAIPDPSQQDAARDYLVAAHERLETYFEASRQLESCTISAAHSKKVFEKYGEVITQELNTIYKDVEKAFRNLYRMINHDDEGAFEALLTPSMGKLGFDVDFYGRGFFPPGAYHSEGHQDGMGLCLYLALMEHLLDNNFTFAVLDDVLMSVDSGHRREVCDLLKQKFPDTQFLFTTHDDIWLRHMRTAGLIKNKGFVHFRTWSVDLGPTEWDDRDIWQEIDSHLSSNDVRSAAGLLRHYLEYLSKELCHRLRAPVVFRGDAQFNLGDLLPPGVKRLRDLIKDGKKAAESWRQDDNKAKIEAMQEALNKAVKDSEVEQWQINAAVHYNEWASLQKNDFEPVVENFKHLTGLLECEKCSELFYVTPERGNKESLRCSCGDTHINLVSE</sequence>
<evidence type="ECO:0000259" key="1">
    <source>
        <dbReference type="Pfam" id="PF13476"/>
    </source>
</evidence>
<dbReference type="Pfam" id="PF13476">
    <property type="entry name" value="AAA_23"/>
    <property type="match status" value="1"/>
</dbReference>
<evidence type="ECO:0000313" key="2">
    <source>
        <dbReference type="EMBL" id="CAI2719363.1"/>
    </source>
</evidence>
<proteinExistence type="predicted"/>